<protein>
    <recommendedName>
        <fullName evidence="6 7">Ribonuclease P protein component</fullName>
        <shortName evidence="6">RNase P protein</shortName>
        <shortName evidence="6">RNaseP protein</shortName>
        <ecNumber evidence="6 7">3.1.26.5</ecNumber>
    </recommendedName>
    <alternativeName>
        <fullName evidence="6">Protein C5</fullName>
    </alternativeName>
</protein>
<dbReference type="NCBIfam" id="TIGR00188">
    <property type="entry name" value="rnpA"/>
    <property type="match status" value="1"/>
</dbReference>
<proteinExistence type="inferred from homology"/>
<dbReference type="InterPro" id="IPR014721">
    <property type="entry name" value="Ribsml_uS5_D2-typ_fold_subgr"/>
</dbReference>
<dbReference type="GO" id="GO:0000049">
    <property type="term" value="F:tRNA binding"/>
    <property type="evidence" value="ECO:0007669"/>
    <property type="project" value="UniProtKB-UniRule"/>
</dbReference>
<keyword evidence="2 6" id="KW-0540">Nuclease</keyword>
<keyword evidence="4 6" id="KW-0378">Hydrolase</keyword>
<keyword evidence="1 6" id="KW-0819">tRNA processing</keyword>
<dbReference type="InterPro" id="IPR020568">
    <property type="entry name" value="Ribosomal_Su5_D2-typ_SF"/>
</dbReference>
<reference evidence="8" key="2">
    <citation type="journal article" date="2021" name="PeerJ">
        <title>Extensive microbial diversity within the chicken gut microbiome revealed by metagenomics and culture.</title>
        <authorList>
            <person name="Gilroy R."/>
            <person name="Ravi A."/>
            <person name="Getino M."/>
            <person name="Pursley I."/>
            <person name="Horton D.L."/>
            <person name="Alikhan N.F."/>
            <person name="Baker D."/>
            <person name="Gharbi K."/>
            <person name="Hall N."/>
            <person name="Watson M."/>
            <person name="Adriaenssens E.M."/>
            <person name="Foster-Nyarko E."/>
            <person name="Jarju S."/>
            <person name="Secka A."/>
            <person name="Antonio M."/>
            <person name="Oren A."/>
            <person name="Chaudhuri R.R."/>
            <person name="La Ragione R."/>
            <person name="Hildebrand F."/>
            <person name="Pallen M.J."/>
        </authorList>
    </citation>
    <scope>NUCLEOTIDE SEQUENCE</scope>
    <source>
        <strain evidence="8">17113</strain>
    </source>
</reference>
<evidence type="ECO:0000313" key="9">
    <source>
        <dbReference type="Proteomes" id="UP000823634"/>
    </source>
</evidence>
<evidence type="ECO:0000313" key="8">
    <source>
        <dbReference type="EMBL" id="MBO8425967.1"/>
    </source>
</evidence>
<dbReference type="InterPro" id="IPR000100">
    <property type="entry name" value="RNase_P"/>
</dbReference>
<organism evidence="8 9">
    <name type="scientific">Candidatus Alloenteromonas pullistercoris</name>
    <dbReference type="NCBI Taxonomy" id="2840785"/>
    <lineage>
        <taxon>Bacteria</taxon>
        <taxon>Bacillati</taxon>
        <taxon>Bacillota</taxon>
        <taxon>Bacillota incertae sedis</taxon>
        <taxon>Candidatus Alloenteromonas</taxon>
    </lineage>
</organism>
<dbReference type="Proteomes" id="UP000823634">
    <property type="component" value="Unassembled WGS sequence"/>
</dbReference>
<reference evidence="8" key="1">
    <citation type="submission" date="2020-10" db="EMBL/GenBank/DDBJ databases">
        <authorList>
            <person name="Gilroy R."/>
        </authorList>
    </citation>
    <scope>NUCLEOTIDE SEQUENCE</scope>
    <source>
        <strain evidence="8">17113</strain>
    </source>
</reference>
<evidence type="ECO:0000256" key="3">
    <source>
        <dbReference type="ARBA" id="ARBA00022759"/>
    </source>
</evidence>
<evidence type="ECO:0000256" key="1">
    <source>
        <dbReference type="ARBA" id="ARBA00022694"/>
    </source>
</evidence>
<keyword evidence="3 6" id="KW-0255">Endonuclease</keyword>
<comment type="catalytic activity">
    <reaction evidence="6">
        <text>Endonucleolytic cleavage of RNA, removing 5'-extranucleotides from tRNA precursor.</text>
        <dbReference type="EC" id="3.1.26.5"/>
    </reaction>
</comment>
<comment type="function">
    <text evidence="6">RNaseP catalyzes the removal of the 5'-leader sequence from pre-tRNA to produce the mature 5'-terminus. It can also cleave other RNA substrates such as 4.5S RNA. The protein component plays an auxiliary but essential role in vivo by binding to the 5'-leader sequence and broadening the substrate specificity of the ribozyme.</text>
</comment>
<accession>A0A9D9DFM6</accession>
<dbReference type="Gene3D" id="3.30.230.10">
    <property type="match status" value="1"/>
</dbReference>
<evidence type="ECO:0000256" key="6">
    <source>
        <dbReference type="HAMAP-Rule" id="MF_00227"/>
    </source>
</evidence>
<dbReference type="EMBL" id="JADINA010000011">
    <property type="protein sequence ID" value="MBO8425967.1"/>
    <property type="molecule type" value="Genomic_DNA"/>
</dbReference>
<dbReference type="PANTHER" id="PTHR33992">
    <property type="entry name" value="RIBONUCLEASE P PROTEIN COMPONENT"/>
    <property type="match status" value="1"/>
</dbReference>
<sequence>MKRAFRVKAHRDFDRIIKNGSKVKTKNFALSFLPAASNTNTRIGIAVGKNNGKAVTRVKEKRQVRAMLAKRGDYTLPIDLIIVIRPCYKTERFAENEIELNQALDEIRSRVLDKNKSAGQSIE</sequence>
<dbReference type="GO" id="GO:0042781">
    <property type="term" value="F:3'-tRNA processing endoribonuclease activity"/>
    <property type="evidence" value="ECO:0007669"/>
    <property type="project" value="TreeGrafter"/>
</dbReference>
<name>A0A9D9DFM6_9FIRM</name>
<comment type="subunit">
    <text evidence="6">Consists of a catalytic RNA component (M1 or rnpB) and a protein subunit.</text>
</comment>
<keyword evidence="5 6" id="KW-0694">RNA-binding</keyword>
<dbReference type="GO" id="GO:0030677">
    <property type="term" value="C:ribonuclease P complex"/>
    <property type="evidence" value="ECO:0007669"/>
    <property type="project" value="TreeGrafter"/>
</dbReference>
<evidence type="ECO:0000256" key="2">
    <source>
        <dbReference type="ARBA" id="ARBA00022722"/>
    </source>
</evidence>
<evidence type="ECO:0000256" key="4">
    <source>
        <dbReference type="ARBA" id="ARBA00022801"/>
    </source>
</evidence>
<dbReference type="SUPFAM" id="SSF54211">
    <property type="entry name" value="Ribosomal protein S5 domain 2-like"/>
    <property type="match status" value="1"/>
</dbReference>
<dbReference type="EC" id="3.1.26.5" evidence="6 7"/>
<evidence type="ECO:0000256" key="7">
    <source>
        <dbReference type="NCBIfam" id="TIGR00188"/>
    </source>
</evidence>
<dbReference type="Pfam" id="PF00825">
    <property type="entry name" value="Ribonuclease_P"/>
    <property type="match status" value="1"/>
</dbReference>
<comment type="similarity">
    <text evidence="6">Belongs to the RnpA family.</text>
</comment>
<comment type="caution">
    <text evidence="8">The sequence shown here is derived from an EMBL/GenBank/DDBJ whole genome shotgun (WGS) entry which is preliminary data.</text>
</comment>
<gene>
    <name evidence="6 8" type="primary">rnpA</name>
    <name evidence="8" type="ORF">IAC61_01425</name>
</gene>
<dbReference type="PANTHER" id="PTHR33992:SF1">
    <property type="entry name" value="RIBONUCLEASE P PROTEIN COMPONENT"/>
    <property type="match status" value="1"/>
</dbReference>
<dbReference type="AlphaFoldDB" id="A0A9D9DFM6"/>
<dbReference type="GO" id="GO:0001682">
    <property type="term" value="P:tRNA 5'-leader removal"/>
    <property type="evidence" value="ECO:0007669"/>
    <property type="project" value="UniProtKB-UniRule"/>
</dbReference>
<dbReference type="HAMAP" id="MF_00227">
    <property type="entry name" value="RNase_P"/>
    <property type="match status" value="1"/>
</dbReference>
<evidence type="ECO:0000256" key="5">
    <source>
        <dbReference type="ARBA" id="ARBA00022884"/>
    </source>
</evidence>
<dbReference type="GO" id="GO:0004526">
    <property type="term" value="F:ribonuclease P activity"/>
    <property type="evidence" value="ECO:0007669"/>
    <property type="project" value="UniProtKB-UniRule"/>
</dbReference>